<evidence type="ECO:0000313" key="2">
    <source>
        <dbReference type="Proteomes" id="UP000828443"/>
    </source>
</evidence>
<reference evidence="1" key="1">
    <citation type="journal article" date="2021" name="Viruses">
        <title>Novel Viruses That Lyse Plant and Human Strains of Kosakonia cowanii.</title>
        <authorList>
            <person name="Petrzik K."/>
            <person name="Brazdova S."/>
            <person name="Krawczyk K."/>
        </authorList>
    </citation>
    <scope>NUCLEOTIDE SEQUENCE</scope>
</reference>
<dbReference type="GeneID" id="77953275"/>
<dbReference type="EMBL" id="MZ348422">
    <property type="protein sequence ID" value="QYN80098.1"/>
    <property type="molecule type" value="Genomic_DNA"/>
</dbReference>
<organism evidence="1 2">
    <name type="scientific">Kosakonia phage Kc263</name>
    <dbReference type="NCBI Taxonomy" id="2863194"/>
    <lineage>
        <taxon>Viruses</taxon>
        <taxon>Duplodnaviria</taxon>
        <taxon>Heunggongvirae</taxon>
        <taxon>Uroviricota</taxon>
        <taxon>Caudoviricetes</taxon>
        <taxon>Chimalliviridae</taxon>
        <taxon>Branisovskavirus</taxon>
        <taxon>Branisovskavirus Kc263</taxon>
    </lineage>
</organism>
<keyword evidence="2" id="KW-1185">Reference proteome</keyword>
<accession>A0AAE7WFU0</accession>
<dbReference type="KEGG" id="vg:77953275"/>
<protein>
    <submittedName>
        <fullName evidence="1">Uncharacterized protein</fullName>
    </submittedName>
</protein>
<proteinExistence type="predicted"/>
<sequence length="138" mass="15547">MLTLEKLLEDLSPKTVCVMLEVEPGHTFDDSLKNMLNVDKLDKVLGRIESASFDPNELEFDTYLVYRRPIPEGQDKVSPPYAFHDTKVDGKKIQTADLALIMRLDWSIEIVNVNSAGGVSVPPYTILPEEPDFVWQPG</sequence>
<dbReference type="Proteomes" id="UP000828443">
    <property type="component" value="Segment"/>
</dbReference>
<dbReference type="RefSeq" id="YP_010676910.1">
    <property type="nucleotide sequence ID" value="NC_071015.1"/>
</dbReference>
<evidence type="ECO:0000313" key="1">
    <source>
        <dbReference type="EMBL" id="QYN80098.1"/>
    </source>
</evidence>
<name>A0AAE7WFU0_9CAUD</name>